<dbReference type="AlphaFoldDB" id="A0A9Q0M5K1"/>
<feature type="non-terminal residue" evidence="1">
    <location>
        <position position="1"/>
    </location>
</feature>
<gene>
    <name evidence="1" type="ORF">RDWZM_005134</name>
</gene>
<name>A0A9Q0M5K1_BLOTA</name>
<evidence type="ECO:0000313" key="2">
    <source>
        <dbReference type="Proteomes" id="UP001142055"/>
    </source>
</evidence>
<comment type="caution">
    <text evidence="1">The sequence shown here is derived from an EMBL/GenBank/DDBJ whole genome shotgun (WGS) entry which is preliminary data.</text>
</comment>
<dbReference type="EMBL" id="JAPWDV010000002">
    <property type="protein sequence ID" value="KAJ6219322.1"/>
    <property type="molecule type" value="Genomic_DNA"/>
</dbReference>
<evidence type="ECO:0000313" key="1">
    <source>
        <dbReference type="EMBL" id="KAJ6219322.1"/>
    </source>
</evidence>
<proteinExistence type="predicted"/>
<keyword evidence="2" id="KW-1185">Reference proteome</keyword>
<organism evidence="1 2">
    <name type="scientific">Blomia tropicalis</name>
    <name type="common">Mite</name>
    <dbReference type="NCBI Taxonomy" id="40697"/>
    <lineage>
        <taxon>Eukaryota</taxon>
        <taxon>Metazoa</taxon>
        <taxon>Ecdysozoa</taxon>
        <taxon>Arthropoda</taxon>
        <taxon>Chelicerata</taxon>
        <taxon>Arachnida</taxon>
        <taxon>Acari</taxon>
        <taxon>Acariformes</taxon>
        <taxon>Sarcoptiformes</taxon>
        <taxon>Astigmata</taxon>
        <taxon>Glycyphagoidea</taxon>
        <taxon>Echimyopodidae</taxon>
        <taxon>Blomia</taxon>
    </lineage>
</organism>
<accession>A0A9Q0M5K1</accession>
<protein>
    <submittedName>
        <fullName evidence="1">Uncharacterized protein</fullName>
    </submittedName>
</protein>
<reference evidence="1" key="1">
    <citation type="submission" date="2022-12" db="EMBL/GenBank/DDBJ databases">
        <title>Genome assemblies of Blomia tropicalis.</title>
        <authorList>
            <person name="Cui Y."/>
        </authorList>
    </citation>
    <scope>NUCLEOTIDE SEQUENCE</scope>
    <source>
        <tissue evidence="1">Adult mites</tissue>
    </source>
</reference>
<sequence length="68" mass="8065">EFRSNNYDFSLVVPEIDTITQTKQVTHLSVFILVSVRKDEWYKHECYDEVYGDDDDDIINIDGKHVKQ</sequence>
<dbReference type="Proteomes" id="UP001142055">
    <property type="component" value="Chromosome 2"/>
</dbReference>